<dbReference type="GeneID" id="27903302"/>
<feature type="region of interest" description="Disordered" evidence="1">
    <location>
        <begin position="1"/>
        <end position="26"/>
    </location>
</feature>
<organism evidence="2 3">
    <name type="scientific">Sphaerulina musiva (strain SO2202)</name>
    <name type="common">Poplar stem canker fungus</name>
    <name type="synonym">Septoria musiva</name>
    <dbReference type="NCBI Taxonomy" id="692275"/>
    <lineage>
        <taxon>Eukaryota</taxon>
        <taxon>Fungi</taxon>
        <taxon>Dikarya</taxon>
        <taxon>Ascomycota</taxon>
        <taxon>Pezizomycotina</taxon>
        <taxon>Dothideomycetes</taxon>
        <taxon>Dothideomycetidae</taxon>
        <taxon>Mycosphaerellales</taxon>
        <taxon>Mycosphaerellaceae</taxon>
        <taxon>Sphaerulina</taxon>
    </lineage>
</organism>
<proteinExistence type="predicted"/>
<dbReference type="OrthoDB" id="3210378at2759"/>
<name>M3AXP6_SPHMS</name>
<dbReference type="eggNOG" id="ENOG502SN6Z">
    <property type="taxonomic scope" value="Eukaryota"/>
</dbReference>
<evidence type="ECO:0000313" key="3">
    <source>
        <dbReference type="Proteomes" id="UP000016931"/>
    </source>
</evidence>
<dbReference type="SUPFAM" id="SSF52047">
    <property type="entry name" value="RNI-like"/>
    <property type="match status" value="1"/>
</dbReference>
<gene>
    <name evidence="2" type="ORF">SEPMUDRAFT_150422</name>
</gene>
<dbReference type="EMBL" id="KB456266">
    <property type="protein sequence ID" value="EMF11510.1"/>
    <property type="molecule type" value="Genomic_DNA"/>
</dbReference>
<evidence type="ECO:0000313" key="2">
    <source>
        <dbReference type="EMBL" id="EMF11510.1"/>
    </source>
</evidence>
<dbReference type="RefSeq" id="XP_016759631.1">
    <property type="nucleotide sequence ID" value="XM_016906165.1"/>
</dbReference>
<dbReference type="Gene3D" id="3.80.10.10">
    <property type="entry name" value="Ribonuclease Inhibitor"/>
    <property type="match status" value="1"/>
</dbReference>
<dbReference type="AlphaFoldDB" id="M3AXP6"/>
<dbReference type="Proteomes" id="UP000016931">
    <property type="component" value="Unassembled WGS sequence"/>
</dbReference>
<dbReference type="InterPro" id="IPR032675">
    <property type="entry name" value="LRR_dom_sf"/>
</dbReference>
<evidence type="ECO:0000256" key="1">
    <source>
        <dbReference type="SAM" id="MobiDB-lite"/>
    </source>
</evidence>
<evidence type="ECO:0008006" key="4">
    <source>
        <dbReference type="Google" id="ProtNLM"/>
    </source>
</evidence>
<keyword evidence="3" id="KW-1185">Reference proteome</keyword>
<reference evidence="2 3" key="1">
    <citation type="journal article" date="2012" name="PLoS Pathog.">
        <title>Diverse lifestyles and strategies of plant pathogenesis encoded in the genomes of eighteen Dothideomycetes fungi.</title>
        <authorList>
            <person name="Ohm R.A."/>
            <person name="Feau N."/>
            <person name="Henrissat B."/>
            <person name="Schoch C.L."/>
            <person name="Horwitz B.A."/>
            <person name="Barry K.W."/>
            <person name="Condon B.J."/>
            <person name="Copeland A.C."/>
            <person name="Dhillon B."/>
            <person name="Glaser F."/>
            <person name="Hesse C.N."/>
            <person name="Kosti I."/>
            <person name="LaButti K."/>
            <person name="Lindquist E.A."/>
            <person name="Lucas S."/>
            <person name="Salamov A.A."/>
            <person name="Bradshaw R.E."/>
            <person name="Ciuffetti L."/>
            <person name="Hamelin R.C."/>
            <person name="Kema G.H.J."/>
            <person name="Lawrence C."/>
            <person name="Scott J.A."/>
            <person name="Spatafora J.W."/>
            <person name="Turgeon B.G."/>
            <person name="de Wit P.J.G.M."/>
            <person name="Zhong S."/>
            <person name="Goodwin S.B."/>
            <person name="Grigoriev I.V."/>
        </authorList>
    </citation>
    <scope>NUCLEOTIDE SEQUENCE [LARGE SCALE GENOMIC DNA]</scope>
    <source>
        <strain evidence="2 3">SO2202</strain>
    </source>
</reference>
<dbReference type="HOGENOM" id="CLU_384103_0_0_1"/>
<protein>
    <recommendedName>
        <fullName evidence="4">F-box domain-containing protein</fullName>
    </recommendedName>
</protein>
<dbReference type="OMA" id="FECINTH"/>
<dbReference type="STRING" id="692275.M3AXP6"/>
<feature type="region of interest" description="Disordered" evidence="1">
    <location>
        <begin position="45"/>
        <end position="78"/>
    </location>
</feature>
<accession>M3AXP6</accession>
<sequence length="720" mass="81048">MASDDGAGRRYVNFSRPQRTPSITSVTSTINSQAMSVQSVLPKMQSRQTPSAMSHTTSVRSQTPSVKSQATTRSTRSNVSTIRGMFARFSGSSHVRSISESEQEEVLPYRPAKTKMVQYHVTTDVPSAQRRPQPKRTSMIDQRERPPVIPERTTSLESQGHKKSQTWSQTNTEKNFGSFNFNNNHTLTKTPWELDRGSPGSRWSRSMDRAQNQPRKMFVQLPREIYQCVLDNLEAVHSQLGTVDVLALRHDLRSLCLVDKKWQHIAREHLFRELWLPTNKVSAKKRFSTRQPKSRLKLLVDLLRKTSGLGFFVHHIRIGAELAHELDAEAFAPFKKDSALDSLQLIIRDCYNLEQLSGFVLPFTESTTPVLEALASRIRLKSHAWSLDSTRALPGLEHFIFCHDDWVNLETLAIAADPGVDLGIGTILAVLHRLPSLKHFAAFGLHRSDFHNTSLLTLPAVKSLRLECLSGLTDEGVEQIAFSRLAPSLERLTLVGLELVSLRTIATLLSHLTRLRRFALLQEASPELADDTSNNSSGGRPTGRTLTLSSPSLQHLHWDCLIPGSALSCLADSIKTNKFPRLQSAKVPSDHNGLIQQLCRPIPREKLTAQDLEHLHQHNSSSTFGRHERNLRVSQIQAQLRIRATRQQPSFDIVVEDEHERKATHTIGSYLGTMDSKIEYQLEPDVGPNALVEFDDIAQPIEMGINGHRVERRLEADMLF</sequence>
<feature type="region of interest" description="Disordered" evidence="1">
    <location>
        <begin position="124"/>
        <end position="145"/>
    </location>
</feature>
<feature type="region of interest" description="Disordered" evidence="1">
    <location>
        <begin position="190"/>
        <end position="209"/>
    </location>
</feature>
<feature type="compositionally biased region" description="Polar residues" evidence="1">
    <location>
        <begin position="15"/>
        <end position="26"/>
    </location>
</feature>